<comment type="similarity">
    <text evidence="3">Belongs to the DEAD box helicase family. DEAH subfamily. DDX11/CHL1 sub-subfamily.</text>
</comment>
<dbReference type="Gene3D" id="3.40.50.300">
    <property type="entry name" value="P-loop containing nucleotide triphosphate hydrolases"/>
    <property type="match status" value="3"/>
</dbReference>
<name>A0A9N9LA35_9HELO</name>
<dbReference type="Pfam" id="PF13307">
    <property type="entry name" value="Helicase_C_2"/>
    <property type="match status" value="1"/>
</dbReference>
<dbReference type="NCBIfam" id="TIGR00604">
    <property type="entry name" value="rad3"/>
    <property type="match status" value="1"/>
</dbReference>
<keyword evidence="14" id="KW-0413">Isomerase</keyword>
<evidence type="ECO:0000256" key="1">
    <source>
        <dbReference type="ARBA" id="ARBA00001966"/>
    </source>
</evidence>
<evidence type="ECO:0000256" key="6">
    <source>
        <dbReference type="ARBA" id="ARBA00022723"/>
    </source>
</evidence>
<protein>
    <recommendedName>
        <fullName evidence="5">ATP-dependent DNA helicase CHL1</fullName>
        <ecNumber evidence="18">5.6.2.3</ecNumber>
    </recommendedName>
    <alternativeName>
        <fullName evidence="4">ATP-dependent DNA helicase chl1</fullName>
    </alternativeName>
    <alternativeName>
        <fullName evidence="17">Chromosome loss protein 1</fullName>
    </alternativeName>
    <alternativeName>
        <fullName evidence="19 20">DNA 5'-3' helicase CHL1</fullName>
    </alternativeName>
</protein>
<keyword evidence="12" id="KW-0411">Iron-sulfur</keyword>
<comment type="caution">
    <text evidence="26">The sequence shown here is derived from an EMBL/GenBank/DDBJ whole genome shotgun (WGS) entry which is preliminary data.</text>
</comment>
<evidence type="ECO:0000256" key="14">
    <source>
        <dbReference type="ARBA" id="ARBA00023235"/>
    </source>
</evidence>
<dbReference type="GO" id="GO:0005634">
    <property type="term" value="C:nucleus"/>
    <property type="evidence" value="ECO:0007669"/>
    <property type="project" value="UniProtKB-SubCell"/>
</dbReference>
<dbReference type="InterPro" id="IPR045028">
    <property type="entry name" value="DinG/Rad3-like"/>
</dbReference>
<organism evidence="26 27">
    <name type="scientific">Hymenoscyphus albidus</name>
    <dbReference type="NCBI Taxonomy" id="595503"/>
    <lineage>
        <taxon>Eukaryota</taxon>
        <taxon>Fungi</taxon>
        <taxon>Dikarya</taxon>
        <taxon>Ascomycota</taxon>
        <taxon>Pezizomycotina</taxon>
        <taxon>Leotiomycetes</taxon>
        <taxon>Helotiales</taxon>
        <taxon>Helotiaceae</taxon>
        <taxon>Hymenoscyphus</taxon>
    </lineage>
</organism>
<dbReference type="GO" id="GO:0051536">
    <property type="term" value="F:iron-sulfur cluster binding"/>
    <property type="evidence" value="ECO:0007669"/>
    <property type="project" value="UniProtKB-KW"/>
</dbReference>
<keyword evidence="23" id="KW-0175">Coiled coil</keyword>
<proteinExistence type="inferred from homology"/>
<evidence type="ECO:0000256" key="22">
    <source>
        <dbReference type="ARBA" id="ARBA00048954"/>
    </source>
</evidence>
<evidence type="ECO:0000256" key="15">
    <source>
        <dbReference type="ARBA" id="ARBA00023242"/>
    </source>
</evidence>
<dbReference type="GO" id="GO:0034085">
    <property type="term" value="P:establishment of sister chromatid cohesion"/>
    <property type="evidence" value="ECO:0007669"/>
    <property type="project" value="TreeGrafter"/>
</dbReference>
<dbReference type="SMART" id="SM00491">
    <property type="entry name" value="HELICc2"/>
    <property type="match status" value="1"/>
</dbReference>
<dbReference type="GO" id="GO:0005524">
    <property type="term" value="F:ATP binding"/>
    <property type="evidence" value="ECO:0007669"/>
    <property type="project" value="UniProtKB-KW"/>
</dbReference>
<evidence type="ECO:0000256" key="17">
    <source>
        <dbReference type="ARBA" id="ARBA00029709"/>
    </source>
</evidence>
<evidence type="ECO:0000256" key="2">
    <source>
        <dbReference type="ARBA" id="ARBA00004123"/>
    </source>
</evidence>
<comment type="function">
    <text evidence="21">ATP-dependent DNA helicase important for chromosome transmission and normal cell cycle progression in G(2)/M. May have a role in changing DNA topology to allow the loading of proteins involved in maintaining sister chromatid cohesion in the vicinity of the centromeres. Has a specific role in chromosome segregation during meiosis II.</text>
</comment>
<evidence type="ECO:0000256" key="8">
    <source>
        <dbReference type="ARBA" id="ARBA00022801"/>
    </source>
</evidence>
<dbReference type="InterPro" id="IPR006555">
    <property type="entry name" value="ATP-dep_Helicase_C"/>
</dbReference>
<evidence type="ECO:0000256" key="4">
    <source>
        <dbReference type="ARBA" id="ARBA00016387"/>
    </source>
</evidence>
<dbReference type="InterPro" id="IPR006554">
    <property type="entry name" value="Helicase-like_DEXD_c2"/>
</dbReference>
<evidence type="ECO:0000256" key="19">
    <source>
        <dbReference type="ARBA" id="ARBA00044998"/>
    </source>
</evidence>
<keyword evidence="11" id="KW-0408">Iron</keyword>
<keyword evidence="9" id="KW-0347">Helicase</keyword>
<keyword evidence="16" id="KW-0131">Cell cycle</keyword>
<evidence type="ECO:0000256" key="20">
    <source>
        <dbReference type="ARBA" id="ARBA00045008"/>
    </source>
</evidence>
<dbReference type="InterPro" id="IPR027417">
    <property type="entry name" value="P-loop_NTPase"/>
</dbReference>
<keyword evidence="8" id="KW-0378">Hydrolase</keyword>
<evidence type="ECO:0000256" key="13">
    <source>
        <dbReference type="ARBA" id="ARBA00023125"/>
    </source>
</evidence>
<evidence type="ECO:0000256" key="11">
    <source>
        <dbReference type="ARBA" id="ARBA00023004"/>
    </source>
</evidence>
<keyword evidence="15" id="KW-0539">Nucleus</keyword>
<dbReference type="GO" id="GO:0016818">
    <property type="term" value="F:hydrolase activity, acting on acid anhydrides, in phosphorus-containing anhydrides"/>
    <property type="evidence" value="ECO:0007669"/>
    <property type="project" value="InterPro"/>
</dbReference>
<reference evidence="26" key="1">
    <citation type="submission" date="2021-07" db="EMBL/GenBank/DDBJ databases">
        <authorList>
            <person name="Durling M."/>
        </authorList>
    </citation>
    <scope>NUCLEOTIDE SEQUENCE</scope>
</reference>
<evidence type="ECO:0000313" key="26">
    <source>
        <dbReference type="EMBL" id="CAG8971375.1"/>
    </source>
</evidence>
<keyword evidence="10" id="KW-0067">ATP-binding</keyword>
<dbReference type="OrthoDB" id="267079at2759"/>
<dbReference type="InterPro" id="IPR010614">
    <property type="entry name" value="RAD3-like_helicase_DEAD"/>
</dbReference>
<dbReference type="InterPro" id="IPR013020">
    <property type="entry name" value="Rad3/Chl1-like"/>
</dbReference>
<evidence type="ECO:0000256" key="3">
    <source>
        <dbReference type="ARBA" id="ARBA00008435"/>
    </source>
</evidence>
<dbReference type="PROSITE" id="PS51193">
    <property type="entry name" value="HELICASE_ATP_BIND_2"/>
    <property type="match status" value="1"/>
</dbReference>
<dbReference type="AlphaFoldDB" id="A0A9N9LA35"/>
<keyword evidence="27" id="KW-1185">Reference proteome</keyword>
<accession>A0A9N9LA35</accession>
<feature type="region of interest" description="Disordered" evidence="24">
    <location>
        <begin position="782"/>
        <end position="810"/>
    </location>
</feature>
<comment type="subcellular location">
    <subcellularLocation>
        <location evidence="2">Nucleus</location>
    </subcellularLocation>
</comment>
<dbReference type="SMART" id="SM00488">
    <property type="entry name" value="DEXDc2"/>
    <property type="match status" value="1"/>
</dbReference>
<evidence type="ECO:0000259" key="25">
    <source>
        <dbReference type="PROSITE" id="PS51193"/>
    </source>
</evidence>
<dbReference type="CDD" id="cd18788">
    <property type="entry name" value="SF2_C_XPD"/>
    <property type="match status" value="1"/>
</dbReference>
<keyword evidence="6" id="KW-0479">Metal-binding</keyword>
<evidence type="ECO:0000256" key="16">
    <source>
        <dbReference type="ARBA" id="ARBA00023306"/>
    </source>
</evidence>
<evidence type="ECO:0000256" key="12">
    <source>
        <dbReference type="ARBA" id="ARBA00023014"/>
    </source>
</evidence>
<evidence type="ECO:0000313" key="27">
    <source>
        <dbReference type="Proteomes" id="UP000701801"/>
    </source>
</evidence>
<evidence type="ECO:0000256" key="18">
    <source>
        <dbReference type="ARBA" id="ARBA00044969"/>
    </source>
</evidence>
<dbReference type="FunFam" id="3.40.50.300:FF:002774">
    <property type="entry name" value="ATP-dependent DNA helicase chl1"/>
    <property type="match status" value="1"/>
</dbReference>
<evidence type="ECO:0000256" key="7">
    <source>
        <dbReference type="ARBA" id="ARBA00022741"/>
    </source>
</evidence>
<dbReference type="GO" id="GO:0003677">
    <property type="term" value="F:DNA binding"/>
    <property type="evidence" value="ECO:0007669"/>
    <property type="project" value="UniProtKB-KW"/>
</dbReference>
<dbReference type="EC" id="5.6.2.3" evidence="18"/>
<gene>
    <name evidence="26" type="ORF">HYALB_00006924</name>
</gene>
<dbReference type="GO" id="GO:0006139">
    <property type="term" value="P:nucleobase-containing compound metabolic process"/>
    <property type="evidence" value="ECO:0007669"/>
    <property type="project" value="InterPro"/>
</dbReference>
<dbReference type="PANTHER" id="PTHR11472">
    <property type="entry name" value="DNA REPAIR DEAD HELICASE RAD3/XP-D SUBFAMILY MEMBER"/>
    <property type="match status" value="1"/>
</dbReference>
<evidence type="ECO:0000256" key="24">
    <source>
        <dbReference type="SAM" id="MobiDB-lite"/>
    </source>
</evidence>
<dbReference type="Pfam" id="PF06733">
    <property type="entry name" value="DEAD_2"/>
    <property type="match status" value="1"/>
</dbReference>
<feature type="domain" description="Helicase ATP-binding" evidence="25">
    <location>
        <begin position="8"/>
        <end position="417"/>
    </location>
</feature>
<evidence type="ECO:0000256" key="21">
    <source>
        <dbReference type="ARBA" id="ARBA00045702"/>
    </source>
</evidence>
<keyword evidence="7" id="KW-0547">Nucleotide-binding</keyword>
<dbReference type="GO" id="GO:0046872">
    <property type="term" value="F:metal ion binding"/>
    <property type="evidence" value="ECO:0007669"/>
    <property type="project" value="UniProtKB-KW"/>
</dbReference>
<evidence type="ECO:0000256" key="10">
    <source>
        <dbReference type="ARBA" id="ARBA00022840"/>
    </source>
</evidence>
<evidence type="ECO:0000256" key="23">
    <source>
        <dbReference type="SAM" id="Coils"/>
    </source>
</evidence>
<keyword evidence="13" id="KW-0238">DNA-binding</keyword>
<dbReference type="InterPro" id="IPR014013">
    <property type="entry name" value="Helic_SF1/SF2_ATP-bd_DinG/Rad3"/>
</dbReference>
<dbReference type="GO" id="GO:0043139">
    <property type="term" value="F:5'-3' DNA helicase activity"/>
    <property type="evidence" value="ECO:0007669"/>
    <property type="project" value="UniProtKB-EC"/>
</dbReference>
<comment type="catalytic activity">
    <reaction evidence="22">
        <text>ATP + H2O = ADP + phosphate + H(+)</text>
        <dbReference type="Rhea" id="RHEA:13065"/>
        <dbReference type="ChEBI" id="CHEBI:15377"/>
        <dbReference type="ChEBI" id="CHEBI:15378"/>
        <dbReference type="ChEBI" id="CHEBI:30616"/>
        <dbReference type="ChEBI" id="CHEBI:43474"/>
        <dbReference type="ChEBI" id="CHEBI:456216"/>
        <dbReference type="EC" id="5.6.2.3"/>
    </reaction>
</comment>
<comment type="cofactor">
    <cofactor evidence="1">
        <name>[4Fe-4S] cluster</name>
        <dbReference type="ChEBI" id="CHEBI:49883"/>
    </cofactor>
</comment>
<sequence length="892" mass="99073">MTQEAEPERRDFHHPYTPYDIQETFMSTVYQVLEEGKVGILESPTGTGKSLSLICGSLTWLRDQKRRTFEGGLDWGPNVSDEPEWIITQAKARKRREMLRHREEMEERLSKIRAQEKALKVKYIEGDQSFKKRKTGVDDAKEGEDEEQFVLEDYDSGDEYGGGKKGDGMYSAATLELMEKLGMGPNMLKQEDEEVEDEVKIFYCSRTHSQLTQFINELRRIKLPAAIASNEADQGVQIEDLKHLTLGSRKNLCINPKVNKLNSVTAINDRCAELQKSGTSQEQKCQFLPNKENRPLVNDFRDHALASLRDIEDMASLGKTINICPYYASRAAIRPAEILTLPYPLLLQKSAREALGISLKGHVIIIDEAHNLMDAIASIHGIEVSLRQLKTARAQLGIYLQKFRNRLKGKNRIYVTQVVRVIGSLVGYLESRIPLQQADGVVSDKELLAGKNVDQINLFKLLRYLQESKIARKVEGYLIHKETSEFLALASKSKNQKPSQPKPASSTPVLHHIASLLSALTNPSAEGRLFFAKPQPPSEPDLITLKYMLLDPSAHFQEIVSQAKAVVLAGGTMSPFSDYTSHLFPYLPSPSITTLSCGHVIPPSNLIAWNLSRGPTGKEFEFTFRHRGNTGMVDELGLALLNICSIVADGVVVFFPSYNHISSIVAQWSSPPVSNNSNPNPNAATATNTIYHRLAAKKPIFTEKKDLSSDAVLAEYAHAIDTHKGGLLLSVVGGKMSEGINFSDALGRCVLIVGLPFPNINTAEWKAKLEYIENSTITRLSASSQCQSSPPSPSSSLPKQPMTPEEIKHKAKAEARAYYENACMRAVNQSIGRAIRHKGDYAAIVMVDLRYQKENIRNKLPGWIQGGLVEGSGERKFGALMGGLGAFFRGRV</sequence>
<feature type="compositionally biased region" description="Low complexity" evidence="24">
    <location>
        <begin position="782"/>
        <end position="800"/>
    </location>
</feature>
<dbReference type="Proteomes" id="UP000701801">
    <property type="component" value="Unassembled WGS sequence"/>
</dbReference>
<dbReference type="PANTHER" id="PTHR11472:SF41">
    <property type="entry name" value="ATP-DEPENDENT DNA HELICASE DDX11-RELATED"/>
    <property type="match status" value="1"/>
</dbReference>
<evidence type="ECO:0000256" key="9">
    <source>
        <dbReference type="ARBA" id="ARBA00022806"/>
    </source>
</evidence>
<evidence type="ECO:0000256" key="5">
    <source>
        <dbReference type="ARBA" id="ARBA00017386"/>
    </source>
</evidence>
<dbReference type="EMBL" id="CAJVRM010000018">
    <property type="protein sequence ID" value="CAG8971375.1"/>
    <property type="molecule type" value="Genomic_DNA"/>
</dbReference>
<dbReference type="SUPFAM" id="SSF52540">
    <property type="entry name" value="P-loop containing nucleoside triphosphate hydrolases"/>
    <property type="match status" value="1"/>
</dbReference>
<feature type="coiled-coil region" evidence="23">
    <location>
        <begin position="95"/>
        <end position="122"/>
    </location>
</feature>